<accession>A0A3M2XQU4</accession>
<name>A0A3M2XQU4_PSEYM</name>
<comment type="caution">
    <text evidence="1">The sequence shown here is derived from an EMBL/GenBank/DDBJ whole genome shotgun (WGS) entry which is preliminary data.</text>
</comment>
<dbReference type="EMBL" id="RBNL01002730">
    <property type="protein sequence ID" value="RML66129.1"/>
    <property type="molecule type" value="Genomic_DNA"/>
</dbReference>
<reference evidence="1 2" key="1">
    <citation type="submission" date="2018-08" db="EMBL/GenBank/DDBJ databases">
        <title>Recombination of ecologically and evolutionarily significant loci maintains genetic cohesion in the Pseudomonas syringae species complex.</title>
        <authorList>
            <person name="Dillon M."/>
            <person name="Thakur S."/>
            <person name="Almeida R.N.D."/>
            <person name="Weir B.S."/>
            <person name="Guttman D.S."/>
        </authorList>
    </citation>
    <scope>NUCLEOTIDE SEQUENCE [LARGE SCALE GENOMIC DNA]</scope>
    <source>
        <strain evidence="1 2">88_10</strain>
    </source>
</reference>
<feature type="non-terminal residue" evidence="1">
    <location>
        <position position="43"/>
    </location>
</feature>
<protein>
    <submittedName>
        <fullName evidence="1">Uncharacterized protein</fullName>
    </submittedName>
</protein>
<evidence type="ECO:0000313" key="2">
    <source>
        <dbReference type="Proteomes" id="UP000282378"/>
    </source>
</evidence>
<evidence type="ECO:0000313" key="1">
    <source>
        <dbReference type="EMBL" id="RML66129.1"/>
    </source>
</evidence>
<gene>
    <name evidence="1" type="ORF">APX70_00655</name>
</gene>
<proteinExistence type="predicted"/>
<sequence>MESVEHEAWTTAELFDHTADVGRSLLQLVSRQHVAAALVRIVT</sequence>
<dbReference type="AlphaFoldDB" id="A0A3M2XQU4"/>
<dbReference type="Proteomes" id="UP000282378">
    <property type="component" value="Unassembled WGS sequence"/>
</dbReference>
<organism evidence="1 2">
    <name type="scientific">Pseudomonas syringae pv. maculicola</name>
    <dbReference type="NCBI Taxonomy" id="59511"/>
    <lineage>
        <taxon>Bacteria</taxon>
        <taxon>Pseudomonadati</taxon>
        <taxon>Pseudomonadota</taxon>
        <taxon>Gammaproteobacteria</taxon>
        <taxon>Pseudomonadales</taxon>
        <taxon>Pseudomonadaceae</taxon>
        <taxon>Pseudomonas</taxon>
    </lineage>
</organism>